<dbReference type="EMBL" id="JACHIJ010000001">
    <property type="protein sequence ID" value="MBB5050560.1"/>
    <property type="molecule type" value="Genomic_DNA"/>
</dbReference>
<dbReference type="RefSeq" id="WP_184082369.1">
    <property type="nucleotide sequence ID" value="NZ_JACHIJ010000001.1"/>
</dbReference>
<accession>A0A840MUW6</accession>
<reference evidence="2 3" key="1">
    <citation type="submission" date="2020-08" db="EMBL/GenBank/DDBJ databases">
        <title>Genomic Encyclopedia of Type Strains, Phase IV (KMG-IV): sequencing the most valuable type-strain genomes for metagenomic binning, comparative biology and taxonomic classification.</title>
        <authorList>
            <person name="Goeker M."/>
        </authorList>
    </citation>
    <scope>NUCLEOTIDE SEQUENCE [LARGE SCALE GENOMIC DNA]</scope>
    <source>
        <strain evidence="2 3">DSM 17498</strain>
    </source>
</reference>
<evidence type="ECO:0000313" key="2">
    <source>
        <dbReference type="EMBL" id="MBB5050560.1"/>
    </source>
</evidence>
<feature type="compositionally biased region" description="Basic residues" evidence="1">
    <location>
        <begin position="49"/>
        <end position="63"/>
    </location>
</feature>
<name>A0A840MUW6_9BRAD</name>
<evidence type="ECO:0000313" key="3">
    <source>
        <dbReference type="Proteomes" id="UP000521227"/>
    </source>
</evidence>
<protein>
    <submittedName>
        <fullName evidence="2">Nitrate reductase assembly molybdenum cofactor insertion protein NarJ</fullName>
    </submittedName>
</protein>
<gene>
    <name evidence="2" type="ORF">HNQ36_000508</name>
</gene>
<comment type="caution">
    <text evidence="2">The sequence shown here is derived from an EMBL/GenBank/DDBJ whole genome shotgun (WGS) entry which is preliminary data.</text>
</comment>
<organism evidence="2 3">
    <name type="scientific">Afipia massiliensis</name>
    <dbReference type="NCBI Taxonomy" id="211460"/>
    <lineage>
        <taxon>Bacteria</taxon>
        <taxon>Pseudomonadati</taxon>
        <taxon>Pseudomonadota</taxon>
        <taxon>Alphaproteobacteria</taxon>
        <taxon>Hyphomicrobiales</taxon>
        <taxon>Nitrobacteraceae</taxon>
        <taxon>Afipia</taxon>
    </lineage>
</organism>
<dbReference type="Proteomes" id="UP000521227">
    <property type="component" value="Unassembled WGS sequence"/>
</dbReference>
<proteinExistence type="predicted"/>
<sequence>MDTLHTVMRAIQPERKSAPDHLTVFREFLAHLDRIQHKAPVKAASAKSPRSKPTRRKSAKRVK</sequence>
<evidence type="ECO:0000256" key="1">
    <source>
        <dbReference type="SAM" id="MobiDB-lite"/>
    </source>
</evidence>
<dbReference type="AlphaFoldDB" id="A0A840MUW6"/>
<feature type="region of interest" description="Disordered" evidence="1">
    <location>
        <begin position="38"/>
        <end position="63"/>
    </location>
</feature>